<dbReference type="Pfam" id="PF08100">
    <property type="entry name" value="Dimerisation"/>
    <property type="match status" value="1"/>
</dbReference>
<protein>
    <recommendedName>
        <fullName evidence="8">O-methyltransferase domain-containing protein</fullName>
    </recommendedName>
</protein>
<reference evidence="6 7" key="1">
    <citation type="submission" date="2023-01" db="EMBL/GenBank/DDBJ databases">
        <title>Analysis of 21 Apiospora genomes using comparative genomics revels a genus with tremendous synthesis potential of carbohydrate active enzymes and secondary metabolites.</title>
        <authorList>
            <person name="Sorensen T."/>
        </authorList>
    </citation>
    <scope>NUCLEOTIDE SEQUENCE [LARGE SCALE GENOMIC DNA]</scope>
    <source>
        <strain evidence="6 7">CBS 24483</strain>
    </source>
</reference>
<proteinExistence type="predicted"/>
<feature type="domain" description="O-methyltransferase dimerisation" evidence="5">
    <location>
        <begin position="84"/>
        <end position="150"/>
    </location>
</feature>
<keyword evidence="3" id="KW-0949">S-adenosyl-L-methionine</keyword>
<accession>A0ABR1Q2V2</accession>
<dbReference type="EMBL" id="JAQQWE010000007">
    <property type="protein sequence ID" value="KAK7946089.1"/>
    <property type="molecule type" value="Genomic_DNA"/>
</dbReference>
<dbReference type="GeneID" id="92079694"/>
<sequence length="422" mass="47040">MADQTSSRMLSLSATIHSAVSKMQNLYSRQQLTPPSFDEDAPSELPKEALELRDVVLDASSELYDLLLDPMTLLFQKGAHNNMVCLRAISEFNIATLVPPGGEISFREISTHTGLDEDSIQRFLRHAVTMRIFREPRPGVLAHTQASKLLSEQPTKDWMATATEDVWPTAVKVRSNPNLSDIVTKADHFTQMVDAMRRWPNSQEPNETGFTLASGTNLSIYEDFNLNPQKAMRFSNAMEAFASSPGHHISYVLESFDWGSLGVAQVVDIGGAHGHVAIELAKHFPNVSVIVQDTSESLEGASVPDEVAGRVEFMPHDFFEPQCVKADVYYFRWVMHNWSDKYCILILRALIPSLEPGAKILIQDTCMPEPGSVALWREKDLRERTAAQWNALLTKADERFVLGEVVNPKGSALAMIQAVWNG</sequence>
<keyword evidence="1" id="KW-0489">Methyltransferase</keyword>
<evidence type="ECO:0000256" key="2">
    <source>
        <dbReference type="ARBA" id="ARBA00022679"/>
    </source>
</evidence>
<name>A0ABR1Q2V2_9PEZI</name>
<dbReference type="RefSeq" id="XP_066696123.1">
    <property type="nucleotide sequence ID" value="XM_066846632.1"/>
</dbReference>
<dbReference type="SUPFAM" id="SSF46785">
    <property type="entry name" value="Winged helix' DNA-binding domain"/>
    <property type="match status" value="1"/>
</dbReference>
<dbReference type="Gene3D" id="3.40.50.150">
    <property type="entry name" value="Vaccinia Virus protein VP39"/>
    <property type="match status" value="1"/>
</dbReference>
<dbReference type="Gene3D" id="1.10.10.10">
    <property type="entry name" value="Winged helix-like DNA-binding domain superfamily/Winged helix DNA-binding domain"/>
    <property type="match status" value="1"/>
</dbReference>
<dbReference type="Pfam" id="PF00891">
    <property type="entry name" value="Methyltransf_2"/>
    <property type="match status" value="1"/>
</dbReference>
<evidence type="ECO:0000313" key="7">
    <source>
        <dbReference type="Proteomes" id="UP001391051"/>
    </source>
</evidence>
<dbReference type="InterPro" id="IPR036390">
    <property type="entry name" value="WH_DNA-bd_sf"/>
</dbReference>
<dbReference type="PROSITE" id="PS51683">
    <property type="entry name" value="SAM_OMT_II"/>
    <property type="match status" value="1"/>
</dbReference>
<dbReference type="PANTHER" id="PTHR43712">
    <property type="entry name" value="PUTATIVE (AFU_ORTHOLOGUE AFUA_4G14580)-RELATED"/>
    <property type="match status" value="1"/>
</dbReference>
<dbReference type="Proteomes" id="UP001391051">
    <property type="component" value="Unassembled WGS sequence"/>
</dbReference>
<evidence type="ECO:0000259" key="5">
    <source>
        <dbReference type="Pfam" id="PF08100"/>
    </source>
</evidence>
<dbReference type="InterPro" id="IPR001077">
    <property type="entry name" value="COMT_C"/>
</dbReference>
<keyword evidence="7" id="KW-1185">Reference proteome</keyword>
<evidence type="ECO:0000313" key="6">
    <source>
        <dbReference type="EMBL" id="KAK7946089.1"/>
    </source>
</evidence>
<dbReference type="InterPro" id="IPR012967">
    <property type="entry name" value="COMT_dimerisation"/>
</dbReference>
<evidence type="ECO:0000259" key="4">
    <source>
        <dbReference type="Pfam" id="PF00891"/>
    </source>
</evidence>
<dbReference type="PANTHER" id="PTHR43712:SF12">
    <property type="entry name" value="STERIGMATOCYSTIN 8-O-METHYLTRANSFERASE"/>
    <property type="match status" value="1"/>
</dbReference>
<gene>
    <name evidence="6" type="ORF">PG986_010410</name>
</gene>
<comment type="caution">
    <text evidence="6">The sequence shown here is derived from an EMBL/GenBank/DDBJ whole genome shotgun (WGS) entry which is preliminary data.</text>
</comment>
<dbReference type="InterPro" id="IPR029063">
    <property type="entry name" value="SAM-dependent_MTases_sf"/>
</dbReference>
<evidence type="ECO:0000256" key="3">
    <source>
        <dbReference type="ARBA" id="ARBA00022691"/>
    </source>
</evidence>
<feature type="domain" description="O-methyltransferase C-terminal" evidence="4">
    <location>
        <begin position="206"/>
        <end position="395"/>
    </location>
</feature>
<dbReference type="SUPFAM" id="SSF53335">
    <property type="entry name" value="S-adenosyl-L-methionine-dependent methyltransferases"/>
    <property type="match status" value="1"/>
</dbReference>
<evidence type="ECO:0008006" key="8">
    <source>
        <dbReference type="Google" id="ProtNLM"/>
    </source>
</evidence>
<dbReference type="InterPro" id="IPR036388">
    <property type="entry name" value="WH-like_DNA-bd_sf"/>
</dbReference>
<keyword evidence="2" id="KW-0808">Transferase</keyword>
<evidence type="ECO:0000256" key="1">
    <source>
        <dbReference type="ARBA" id="ARBA00022603"/>
    </source>
</evidence>
<dbReference type="InterPro" id="IPR016461">
    <property type="entry name" value="COMT-like"/>
</dbReference>
<organism evidence="6 7">
    <name type="scientific">Apiospora aurea</name>
    <dbReference type="NCBI Taxonomy" id="335848"/>
    <lineage>
        <taxon>Eukaryota</taxon>
        <taxon>Fungi</taxon>
        <taxon>Dikarya</taxon>
        <taxon>Ascomycota</taxon>
        <taxon>Pezizomycotina</taxon>
        <taxon>Sordariomycetes</taxon>
        <taxon>Xylariomycetidae</taxon>
        <taxon>Amphisphaeriales</taxon>
        <taxon>Apiosporaceae</taxon>
        <taxon>Apiospora</taxon>
    </lineage>
</organism>